<accession>A0ABY2B8Z5</accession>
<protein>
    <recommendedName>
        <fullName evidence="3">Histidinol-phosphate aminotransferase</fullName>
    </recommendedName>
</protein>
<name>A0ABY2B8Z5_9ACTN</name>
<organism evidence="1 2">
    <name type="scientific">Kribbella orskensis</name>
    <dbReference type="NCBI Taxonomy" id="2512216"/>
    <lineage>
        <taxon>Bacteria</taxon>
        <taxon>Bacillati</taxon>
        <taxon>Actinomycetota</taxon>
        <taxon>Actinomycetes</taxon>
        <taxon>Propionibacteriales</taxon>
        <taxon>Kribbellaceae</taxon>
        <taxon>Kribbella</taxon>
    </lineage>
</organism>
<comment type="caution">
    <text evidence="1">The sequence shown here is derived from an EMBL/GenBank/DDBJ whole genome shotgun (WGS) entry which is preliminary data.</text>
</comment>
<evidence type="ECO:0000313" key="2">
    <source>
        <dbReference type="Proteomes" id="UP000295818"/>
    </source>
</evidence>
<gene>
    <name evidence="1" type="ORF">EV644_13936</name>
</gene>
<sequence length="29" mass="3321">MGPEYIRLSAIGPEDQWAELLRHVGRLRG</sequence>
<dbReference type="EMBL" id="SLWM01000039">
    <property type="protein sequence ID" value="TCO09569.1"/>
    <property type="molecule type" value="Genomic_DNA"/>
</dbReference>
<proteinExistence type="predicted"/>
<reference evidence="1 2" key="1">
    <citation type="journal article" date="2015" name="Stand. Genomic Sci.">
        <title>Genomic Encyclopedia of Bacterial and Archaeal Type Strains, Phase III: the genomes of soil and plant-associated and newly described type strains.</title>
        <authorList>
            <person name="Whitman W.B."/>
            <person name="Woyke T."/>
            <person name="Klenk H.P."/>
            <person name="Zhou Y."/>
            <person name="Lilburn T.G."/>
            <person name="Beck B.J."/>
            <person name="De Vos P."/>
            <person name="Vandamme P."/>
            <person name="Eisen J.A."/>
            <person name="Garrity G."/>
            <person name="Hugenholtz P."/>
            <person name="Kyrpides N.C."/>
        </authorList>
    </citation>
    <scope>NUCLEOTIDE SEQUENCE [LARGE SCALE GENOMIC DNA]</scope>
    <source>
        <strain evidence="1 2">VKM Ac-2538</strain>
    </source>
</reference>
<evidence type="ECO:0000313" key="1">
    <source>
        <dbReference type="EMBL" id="TCO09569.1"/>
    </source>
</evidence>
<dbReference type="Proteomes" id="UP000295818">
    <property type="component" value="Unassembled WGS sequence"/>
</dbReference>
<evidence type="ECO:0008006" key="3">
    <source>
        <dbReference type="Google" id="ProtNLM"/>
    </source>
</evidence>
<keyword evidence="2" id="KW-1185">Reference proteome</keyword>